<sequence>RGIWQHKGGCAGNGRNHYRCQHFKRNKLIGICASLQMTLLKCCSRKIKATCIYSEWFIEYDPEDGGMFGVQTMD</sequence>
<reference evidence="1" key="1">
    <citation type="submission" date="2014-12" db="EMBL/GenBank/DDBJ databases">
        <title>Insight into the proteome of Arion vulgaris.</title>
        <authorList>
            <person name="Aradska J."/>
            <person name="Bulat T."/>
            <person name="Smidak R."/>
            <person name="Sarate P."/>
            <person name="Gangsoo J."/>
            <person name="Sialana F."/>
            <person name="Bilban M."/>
            <person name="Lubec G."/>
        </authorList>
    </citation>
    <scope>NUCLEOTIDE SEQUENCE</scope>
    <source>
        <tissue evidence="1">Skin</tissue>
    </source>
</reference>
<dbReference type="EMBL" id="HACG01006435">
    <property type="protein sequence ID" value="CEK53300.1"/>
    <property type="molecule type" value="Transcribed_RNA"/>
</dbReference>
<protein>
    <submittedName>
        <fullName evidence="1">Uncharacterized protein</fullName>
    </submittedName>
</protein>
<proteinExistence type="predicted"/>
<accession>A0A0B6YCS9</accession>
<feature type="non-terminal residue" evidence="1">
    <location>
        <position position="1"/>
    </location>
</feature>
<evidence type="ECO:0000313" key="1">
    <source>
        <dbReference type="EMBL" id="CEK53300.1"/>
    </source>
</evidence>
<name>A0A0B6YCS9_9EUPU</name>
<dbReference type="AlphaFoldDB" id="A0A0B6YCS9"/>
<gene>
    <name evidence="1" type="primary">ORF19803</name>
</gene>
<organism evidence="1">
    <name type="scientific">Arion vulgaris</name>
    <dbReference type="NCBI Taxonomy" id="1028688"/>
    <lineage>
        <taxon>Eukaryota</taxon>
        <taxon>Metazoa</taxon>
        <taxon>Spiralia</taxon>
        <taxon>Lophotrochozoa</taxon>
        <taxon>Mollusca</taxon>
        <taxon>Gastropoda</taxon>
        <taxon>Heterobranchia</taxon>
        <taxon>Euthyneura</taxon>
        <taxon>Panpulmonata</taxon>
        <taxon>Eupulmonata</taxon>
        <taxon>Stylommatophora</taxon>
        <taxon>Helicina</taxon>
        <taxon>Arionoidea</taxon>
        <taxon>Arionidae</taxon>
        <taxon>Arion</taxon>
    </lineage>
</organism>